<dbReference type="Gene3D" id="2.120.10.30">
    <property type="entry name" value="TolB, C-terminal domain"/>
    <property type="match status" value="2"/>
</dbReference>
<sequence>MKKLIILFIFLMGYVQSIVIFANENEEGIQHIQAAFVRNNDLWILLDGREQQITDSQKVFNLKSWSYDGKWILYQIKKPSSIPSHLNQYEVWTFNIETNKHKYIMYDGFNPQWAPNRNIITFQLNNSLNISDLNRFYNVALGVGSYSWFPDGSGFLLSTSANLLPSGWTNPILYKKSLPTDYEEMNMFEIHSFYTIPKELEVGEHKIISINAGSFEFSPSGKWISFIVSPTASWSMDSNMLCVISDSGKNFQVLDEIITDIGNPKWAPTTDRLAYIAGGGRIVLGFKNKDLKVKEFPVNASLTPENYAELAFTWKDNETIITSRVTEAEWSNDPSKHPLPSLYSIDIENNIQKRITQPPNGQGDYHPQYIKNLKKIIWVRSKDIYSGKNLWIGDTDGSNAKEWLRNIDEIQIYEKP</sequence>
<keyword evidence="2" id="KW-1185">Reference proteome</keyword>
<evidence type="ECO:0000313" key="2">
    <source>
        <dbReference type="Proteomes" id="UP001231941"/>
    </source>
</evidence>
<protein>
    <recommendedName>
        <fullName evidence="3">TolB domain-containing protein</fullName>
    </recommendedName>
</protein>
<proteinExistence type="predicted"/>
<reference evidence="1 2" key="1">
    <citation type="submission" date="2023-08" db="EMBL/GenBank/DDBJ databases">
        <authorList>
            <person name="Park J.-S."/>
        </authorList>
    </citation>
    <scope>NUCLEOTIDE SEQUENCE [LARGE SCALE GENOMIC DNA]</scope>
    <source>
        <strain evidence="1 2">2205SS18-9</strain>
    </source>
</reference>
<gene>
    <name evidence="1" type="ORF">Q5Y73_20565</name>
</gene>
<evidence type="ECO:0008006" key="3">
    <source>
        <dbReference type="Google" id="ProtNLM"/>
    </source>
</evidence>
<dbReference type="EMBL" id="JAVAMP010000015">
    <property type="protein sequence ID" value="MDP5276492.1"/>
    <property type="molecule type" value="Genomic_DNA"/>
</dbReference>
<evidence type="ECO:0000313" key="1">
    <source>
        <dbReference type="EMBL" id="MDP5276492.1"/>
    </source>
</evidence>
<dbReference type="InterPro" id="IPR011042">
    <property type="entry name" value="6-blade_b-propeller_TolB-like"/>
</dbReference>
<dbReference type="Proteomes" id="UP001231941">
    <property type="component" value="Unassembled WGS sequence"/>
</dbReference>
<name>A0ABT9J4E0_9BACL</name>
<dbReference type="RefSeq" id="WP_305993800.1">
    <property type="nucleotide sequence ID" value="NZ_JAVAMP010000015.1"/>
</dbReference>
<organism evidence="1 2">
    <name type="scientific">Chengkuizengella axinellae</name>
    <dbReference type="NCBI Taxonomy" id="3064388"/>
    <lineage>
        <taxon>Bacteria</taxon>
        <taxon>Bacillati</taxon>
        <taxon>Bacillota</taxon>
        <taxon>Bacilli</taxon>
        <taxon>Bacillales</taxon>
        <taxon>Paenibacillaceae</taxon>
        <taxon>Chengkuizengella</taxon>
    </lineage>
</organism>
<dbReference type="PANTHER" id="PTHR36842">
    <property type="entry name" value="PROTEIN TOLB HOMOLOG"/>
    <property type="match status" value="1"/>
</dbReference>
<accession>A0ABT9J4E0</accession>
<dbReference type="PANTHER" id="PTHR36842:SF1">
    <property type="entry name" value="PROTEIN TOLB"/>
    <property type="match status" value="1"/>
</dbReference>
<comment type="caution">
    <text evidence="1">The sequence shown here is derived from an EMBL/GenBank/DDBJ whole genome shotgun (WGS) entry which is preliminary data.</text>
</comment>
<dbReference type="SUPFAM" id="SSF82171">
    <property type="entry name" value="DPP6 N-terminal domain-like"/>
    <property type="match status" value="1"/>
</dbReference>